<proteinExistence type="predicted"/>
<reference evidence="1" key="1">
    <citation type="journal article" date="2015" name="Genome Biol. Evol.">
        <title>Organellar Genomes of White Spruce (Picea glauca): Assembly and Annotation.</title>
        <authorList>
            <person name="Jackman S.D."/>
            <person name="Warren R.L."/>
            <person name="Gibb E.A."/>
            <person name="Vandervalk B.P."/>
            <person name="Mohamadi H."/>
            <person name="Chu J."/>
            <person name="Raymond A."/>
            <person name="Pleasance S."/>
            <person name="Coope R."/>
            <person name="Wildung M.R."/>
            <person name="Ritland C.E."/>
            <person name="Bousquet J."/>
            <person name="Jones S.J."/>
            <person name="Bohlmann J."/>
            <person name="Birol I."/>
        </authorList>
    </citation>
    <scope>NUCLEOTIDE SEQUENCE [LARGE SCALE GENOMIC DNA]</scope>
    <source>
        <tissue evidence="1">Flushing bud</tissue>
    </source>
</reference>
<geneLocation type="mitochondrion" evidence="1"/>
<sequence>MPIVMERQPSVKATYGSWIMGVRKARSINHKEQSLSRPWKCSQSRSIRHYLGNKEIKQSTYLCRRS</sequence>
<accession>A0A101LU30</accession>
<organism evidence="1">
    <name type="scientific">Picea glauca</name>
    <name type="common">White spruce</name>
    <name type="synonym">Pinus glauca</name>
    <dbReference type="NCBI Taxonomy" id="3330"/>
    <lineage>
        <taxon>Eukaryota</taxon>
        <taxon>Viridiplantae</taxon>
        <taxon>Streptophyta</taxon>
        <taxon>Embryophyta</taxon>
        <taxon>Tracheophyta</taxon>
        <taxon>Spermatophyta</taxon>
        <taxon>Pinopsida</taxon>
        <taxon>Pinidae</taxon>
        <taxon>Conifers I</taxon>
        <taxon>Pinales</taxon>
        <taxon>Pinaceae</taxon>
        <taxon>Picea</taxon>
    </lineage>
</organism>
<keyword evidence="1" id="KW-0496">Mitochondrion</keyword>
<gene>
    <name evidence="1" type="ORF">ABT39_MTgene3437</name>
</gene>
<dbReference type="EMBL" id="LKAM01000020">
    <property type="protein sequence ID" value="KUM45364.1"/>
    <property type="molecule type" value="Genomic_DNA"/>
</dbReference>
<name>A0A101LU30_PICGL</name>
<evidence type="ECO:0000313" key="1">
    <source>
        <dbReference type="EMBL" id="KUM45364.1"/>
    </source>
</evidence>
<dbReference type="AlphaFoldDB" id="A0A101LU30"/>
<protein>
    <submittedName>
        <fullName evidence="1">Uncharacterized protein</fullName>
    </submittedName>
</protein>
<comment type="caution">
    <text evidence="1">The sequence shown here is derived from an EMBL/GenBank/DDBJ whole genome shotgun (WGS) entry which is preliminary data.</text>
</comment>